<keyword evidence="5" id="KW-0408">Iron</keyword>
<dbReference type="GO" id="GO:0006790">
    <property type="term" value="P:sulfur compound metabolic process"/>
    <property type="evidence" value="ECO:0007669"/>
    <property type="project" value="TreeGrafter"/>
</dbReference>
<name>A0A1N7H5Y9_9NOCA</name>
<evidence type="ECO:0000313" key="8">
    <source>
        <dbReference type="Proteomes" id="UP000186218"/>
    </source>
</evidence>
<keyword evidence="4" id="KW-0560">Oxidoreductase</keyword>
<proteinExistence type="inferred from homology"/>
<dbReference type="Gene3D" id="3.60.130.10">
    <property type="entry name" value="Clavaminate synthase-like"/>
    <property type="match status" value="1"/>
</dbReference>
<organism evidence="7 8">
    <name type="scientific">Williamsia sterculiae</name>
    <dbReference type="NCBI Taxonomy" id="1344003"/>
    <lineage>
        <taxon>Bacteria</taxon>
        <taxon>Bacillati</taxon>
        <taxon>Actinomycetota</taxon>
        <taxon>Actinomycetes</taxon>
        <taxon>Mycobacteriales</taxon>
        <taxon>Nocardiaceae</taxon>
        <taxon>Williamsia</taxon>
    </lineage>
</organism>
<evidence type="ECO:0000256" key="1">
    <source>
        <dbReference type="ARBA" id="ARBA00005896"/>
    </source>
</evidence>
<dbReference type="PANTHER" id="PTHR30468:SF1">
    <property type="entry name" value="ALPHA-KETOGLUTARATE-DEPENDENT SULFONATE DIOXYGENASE"/>
    <property type="match status" value="1"/>
</dbReference>
<dbReference type="InterPro" id="IPR051323">
    <property type="entry name" value="AtsK-like"/>
</dbReference>
<dbReference type="GO" id="GO:0000908">
    <property type="term" value="F:taurine dioxygenase activity"/>
    <property type="evidence" value="ECO:0007669"/>
    <property type="project" value="TreeGrafter"/>
</dbReference>
<feature type="domain" description="TauD/TfdA-like" evidence="6">
    <location>
        <begin position="5"/>
        <end position="251"/>
    </location>
</feature>
<dbReference type="SUPFAM" id="SSF51197">
    <property type="entry name" value="Clavaminate synthase-like"/>
    <property type="match status" value="1"/>
</dbReference>
<accession>A0A1N7H5Y9</accession>
<dbReference type="GO" id="GO:0046872">
    <property type="term" value="F:metal ion binding"/>
    <property type="evidence" value="ECO:0007669"/>
    <property type="project" value="UniProtKB-KW"/>
</dbReference>
<keyword evidence="2" id="KW-0479">Metal-binding</keyword>
<comment type="similarity">
    <text evidence="1">Belongs to the TfdA dioxygenase family.</text>
</comment>
<evidence type="ECO:0000256" key="4">
    <source>
        <dbReference type="ARBA" id="ARBA00023002"/>
    </source>
</evidence>
<dbReference type="PANTHER" id="PTHR30468">
    <property type="entry name" value="ALPHA-KETOGLUTARATE-DEPENDENT SULFONATE DIOXYGENASE"/>
    <property type="match status" value="1"/>
</dbReference>
<sequence>MDAALTRPLGARVSDLRVDALNDADRDELVGLLARVGVVVVPGQHHTDDSAFTRFLHSLGPMMFTVGETPVPDHPDLNVISNIGRATPPRSSFHVDTSYVARPPVYTALRAVDVPRCGGQTLFSDQYAAYDTLPTELRRSLTGCQVTHVVTGLDLGDDAETTARHPLFLRHPISARTALYLSTPQRCVAVDGMTPDESAAIVTHLYEHSTRETNLLRHQWAAGDVVIWDNRCVMHRADHSGVVGDRVMHRGMVAGPW</sequence>
<dbReference type="OrthoDB" id="581608at2"/>
<protein>
    <submittedName>
        <fullName evidence="7">Taurine dioxygenase</fullName>
    </submittedName>
</protein>
<dbReference type="GO" id="GO:0005737">
    <property type="term" value="C:cytoplasm"/>
    <property type="evidence" value="ECO:0007669"/>
    <property type="project" value="TreeGrafter"/>
</dbReference>
<evidence type="ECO:0000313" key="7">
    <source>
        <dbReference type="EMBL" id="SIS20078.1"/>
    </source>
</evidence>
<dbReference type="InterPro" id="IPR042098">
    <property type="entry name" value="TauD-like_sf"/>
</dbReference>
<dbReference type="STRING" id="1344003.SAMN05445060_3537"/>
<reference evidence="7 8" key="1">
    <citation type="submission" date="2017-01" db="EMBL/GenBank/DDBJ databases">
        <authorList>
            <person name="Mah S.A."/>
            <person name="Swanson W.J."/>
            <person name="Moy G.W."/>
            <person name="Vacquier V.D."/>
        </authorList>
    </citation>
    <scope>NUCLEOTIDE SEQUENCE [LARGE SCALE GENOMIC DNA]</scope>
    <source>
        <strain evidence="7 8">CPCC 203464</strain>
    </source>
</reference>
<evidence type="ECO:0000256" key="2">
    <source>
        <dbReference type="ARBA" id="ARBA00022723"/>
    </source>
</evidence>
<keyword evidence="3 7" id="KW-0223">Dioxygenase</keyword>
<dbReference type="EMBL" id="FTNT01000012">
    <property type="protein sequence ID" value="SIS20078.1"/>
    <property type="molecule type" value="Genomic_DNA"/>
</dbReference>
<evidence type="ECO:0000256" key="5">
    <source>
        <dbReference type="ARBA" id="ARBA00023004"/>
    </source>
</evidence>
<evidence type="ECO:0000256" key="3">
    <source>
        <dbReference type="ARBA" id="ARBA00022964"/>
    </source>
</evidence>
<dbReference type="AlphaFoldDB" id="A0A1N7H5Y9"/>
<keyword evidence="8" id="KW-1185">Reference proteome</keyword>
<dbReference type="Pfam" id="PF02668">
    <property type="entry name" value="TauD"/>
    <property type="match status" value="1"/>
</dbReference>
<gene>
    <name evidence="7" type="ORF">SAMN05445060_3537</name>
</gene>
<dbReference type="Proteomes" id="UP000186218">
    <property type="component" value="Unassembled WGS sequence"/>
</dbReference>
<dbReference type="RefSeq" id="WP_076482261.1">
    <property type="nucleotide sequence ID" value="NZ_FTNT01000012.1"/>
</dbReference>
<evidence type="ECO:0000259" key="6">
    <source>
        <dbReference type="Pfam" id="PF02668"/>
    </source>
</evidence>
<dbReference type="InterPro" id="IPR003819">
    <property type="entry name" value="TauD/TfdA-like"/>
</dbReference>